<feature type="binding site" evidence="11">
    <location>
        <begin position="114"/>
        <end position="116"/>
    </location>
    <ligand>
        <name>substrate</name>
    </ligand>
</feature>
<dbReference type="InterPro" id="IPR036291">
    <property type="entry name" value="NAD(P)-bd_dom_sf"/>
</dbReference>
<evidence type="ECO:0000256" key="10">
    <source>
        <dbReference type="ARBA" id="ARBA00048169"/>
    </source>
</evidence>
<dbReference type="GO" id="GO:0008883">
    <property type="term" value="F:glutamyl-tRNA reductase activity"/>
    <property type="evidence" value="ECO:0007669"/>
    <property type="project" value="UniProtKB-EC"/>
</dbReference>
<comment type="caution">
    <text evidence="19">The sequence shown here is derived from an EMBL/GenBank/DDBJ whole genome shotgun (WGS) entry which is preliminary data.</text>
</comment>
<dbReference type="EMBL" id="JACBXQ010000001">
    <property type="protein sequence ID" value="MBG9985821.1"/>
    <property type="molecule type" value="Genomic_DNA"/>
</dbReference>
<evidence type="ECO:0000256" key="11">
    <source>
        <dbReference type="HAMAP-Rule" id="MF_00087"/>
    </source>
</evidence>
<sequence length="745" mass="84534">MNIVYVGITHDNTPLYLRERTSFAKDNLNEALLALQREKSILENVIVSTCNRTEIYALCDQIHTGQYYIKHFLAKWFDLTFEEIKPYIEIKIAEDVIEHLLLLSTGMKSQIMGETQILGQIKEAYQVALNSGTTGIFLNRLFQQAQRFGKRQQTVHQLNQKPRSISFQTMKMIQKDPLLAKKKLLLIGLGEIGQLLLKYALASDLQTIYLLNRTFDKTVKYSRQDPNRIIAVPMSRLEALLPECDYIVTAVGTTTPIITEEMVKAEKPQAFFDLGLPRNIKGIKTDSNHTYYNVDTINQCIEENRAELSALYDDIRDEAYKEIIEYYKWKATLNVTPVIDALRHKMGTHYDQVQASLFSKVHHLSPHDQKVINKHLKSLVNAMLKEPIMTIKELDVDAYGSHKLDFVKTMFQLEKESDQLMDTNNQTNIITVGTRGSKLATIQTQMVIDQLQSIFPSYHFVTKIITTKGDKDQTSSLSKIGGKGVFMKELERELLNGKIDMAVHSLKDVPSQLAEGTMIACTPKRASVQECLLMKEYKSFQDLPSGARIGTGSLRRVRQLRQMRPDLEYVDIRGNIDTRINKLTTENLDGVVLAVAGLERAGFYKDNLNLHTEIFNEHQIIPAVGQGSLAIQCRSNETALIQLLRAINHESTETCIQLERQFLACLGLGCNFPIACYARIENDGQITITGMLASRQSELMVVEQLKSDPQKAQNLGRDLYQRMMAKGGLDIMKEYAQESGEIHEG</sequence>
<dbReference type="InterPro" id="IPR000343">
    <property type="entry name" value="4pyrrol_synth_GluRdtase"/>
</dbReference>
<feature type="domain" description="Tetrapyrrole biosynthesis glutamyl-tRNA reductase dimerisation" evidence="14">
    <location>
        <begin position="321"/>
        <end position="413"/>
    </location>
</feature>
<comment type="miscellaneous">
    <text evidence="11">During catalysis, the active site Cys acts as a nucleophile attacking the alpha-carbonyl group of tRNA-bound glutamate with the formation of a thioester intermediate between enzyme and glutamate, and the concomitant release of tRNA(Glu). The thioester intermediate is finally reduced by direct hydride transfer from NADPH, to form the product GSA.</text>
</comment>
<dbReference type="Gene3D" id="3.30.160.40">
    <property type="entry name" value="Porphobilinogen deaminase, C-terminal domain"/>
    <property type="match status" value="1"/>
</dbReference>
<dbReference type="NCBIfam" id="TIGR00212">
    <property type="entry name" value="hemC"/>
    <property type="match status" value="1"/>
</dbReference>
<feature type="active site" description="Nucleophile" evidence="11">
    <location>
        <position position="50"/>
    </location>
</feature>
<feature type="modified residue" description="S-(dipyrrolylmethanemethyl)cysteine" evidence="12">
    <location>
        <position position="670"/>
    </location>
</feature>
<dbReference type="InterPro" id="IPR015896">
    <property type="entry name" value="4pyrrol_synth_GluRdtase_dimer"/>
</dbReference>
<dbReference type="EC" id="2.5.1.61" evidence="12"/>
<dbReference type="Proteomes" id="UP000721415">
    <property type="component" value="Unassembled WGS sequence"/>
</dbReference>
<keyword evidence="6 11" id="KW-0521">NADP</keyword>
<organism evidence="19 20">
    <name type="scientific">Facklamia lactis</name>
    <dbReference type="NCBI Taxonomy" id="2749967"/>
    <lineage>
        <taxon>Bacteria</taxon>
        <taxon>Bacillati</taxon>
        <taxon>Bacillota</taxon>
        <taxon>Bacilli</taxon>
        <taxon>Lactobacillales</taxon>
        <taxon>Aerococcaceae</taxon>
        <taxon>Facklamia</taxon>
    </lineage>
</organism>
<keyword evidence="7 11" id="KW-0560">Oxidoreductase</keyword>
<comment type="miscellaneous">
    <text evidence="12">The porphobilinogen subunits are added to the dipyrromethane group.</text>
</comment>
<keyword evidence="8 11" id="KW-0627">Porphyrin biosynthesis</keyword>
<dbReference type="SUPFAM" id="SSF54782">
    <property type="entry name" value="Porphobilinogen deaminase (hydroxymethylbilane synthase), C-terminal domain"/>
    <property type="match status" value="1"/>
</dbReference>
<keyword evidence="20" id="KW-1185">Reference proteome</keyword>
<dbReference type="InterPro" id="IPR000860">
    <property type="entry name" value="HemC"/>
</dbReference>
<keyword evidence="5 12" id="KW-0808">Transferase</keyword>
<feature type="binding site" evidence="11">
    <location>
        <begin position="49"/>
        <end position="52"/>
    </location>
    <ligand>
        <name>substrate</name>
    </ligand>
</feature>
<dbReference type="RefSeq" id="WP_197114476.1">
    <property type="nucleotide sequence ID" value="NZ_JACBXQ010000001.1"/>
</dbReference>
<dbReference type="Gene3D" id="3.30.460.30">
    <property type="entry name" value="Glutamyl-tRNA reductase, N-terminal domain"/>
    <property type="match status" value="1"/>
</dbReference>
<evidence type="ECO:0000259" key="15">
    <source>
        <dbReference type="Pfam" id="PF01379"/>
    </source>
</evidence>
<dbReference type="EC" id="1.2.1.70" evidence="11"/>
<evidence type="ECO:0000256" key="13">
    <source>
        <dbReference type="RuleBase" id="RU000584"/>
    </source>
</evidence>
<dbReference type="Pfam" id="PF01488">
    <property type="entry name" value="Shikimate_DH"/>
    <property type="match status" value="1"/>
</dbReference>
<feature type="domain" description="Porphobilinogen deaminase C-terminal" evidence="17">
    <location>
        <begin position="654"/>
        <end position="724"/>
    </location>
</feature>
<comment type="pathway">
    <text evidence="2 11 13">Porphyrin-containing compound metabolism; protoporphyrin-IX biosynthesis; 5-aminolevulinate from L-glutamyl-tRNA(Glu): step 1/2.</text>
</comment>
<dbReference type="Gene3D" id="3.40.50.720">
    <property type="entry name" value="NAD(P)-binding Rossmann-like Domain"/>
    <property type="match status" value="1"/>
</dbReference>
<evidence type="ECO:0000259" key="14">
    <source>
        <dbReference type="Pfam" id="PF00745"/>
    </source>
</evidence>
<evidence type="ECO:0000256" key="6">
    <source>
        <dbReference type="ARBA" id="ARBA00022857"/>
    </source>
</evidence>
<evidence type="ECO:0000313" key="19">
    <source>
        <dbReference type="EMBL" id="MBG9985821.1"/>
    </source>
</evidence>
<evidence type="ECO:0000256" key="1">
    <source>
        <dbReference type="ARBA" id="ARBA00002869"/>
    </source>
</evidence>
<evidence type="ECO:0000259" key="17">
    <source>
        <dbReference type="Pfam" id="PF03900"/>
    </source>
</evidence>
<dbReference type="InterPro" id="IPR006151">
    <property type="entry name" value="Shikm_DH/Glu-tRNA_Rdtase"/>
</dbReference>
<evidence type="ECO:0000256" key="5">
    <source>
        <dbReference type="ARBA" id="ARBA00022679"/>
    </source>
</evidence>
<comment type="similarity">
    <text evidence="3 12">Belongs to the HMBS family.</text>
</comment>
<dbReference type="SUPFAM" id="SSF69075">
    <property type="entry name" value="Glutamyl tRNA-reductase dimerization domain"/>
    <property type="match status" value="1"/>
</dbReference>
<dbReference type="InterPro" id="IPR036453">
    <property type="entry name" value="GluRdtase_dimer_dom_sf"/>
</dbReference>
<dbReference type="PANTHER" id="PTHR11557:SF0">
    <property type="entry name" value="PORPHOBILINOGEN DEAMINASE"/>
    <property type="match status" value="1"/>
</dbReference>
<dbReference type="InterPro" id="IPR036803">
    <property type="entry name" value="Porphobilinogen_deaminase_C_sf"/>
</dbReference>
<comment type="cofactor">
    <cofactor evidence="12">
        <name>dipyrromethane</name>
        <dbReference type="ChEBI" id="CHEBI:60342"/>
    </cofactor>
    <text evidence="12">Binds 1 dipyrromethane group covalently.</text>
</comment>
<evidence type="ECO:0000256" key="7">
    <source>
        <dbReference type="ARBA" id="ARBA00023002"/>
    </source>
</evidence>
<comment type="function">
    <text evidence="11">Catalyzes the NADPH-dependent reduction of glutamyl-tRNA(Glu) to glutamate 1-semialdehyde (GSA).</text>
</comment>
<evidence type="ECO:0000256" key="12">
    <source>
        <dbReference type="HAMAP-Rule" id="MF_00260"/>
    </source>
</evidence>
<dbReference type="NCBIfam" id="TIGR01035">
    <property type="entry name" value="hemA"/>
    <property type="match status" value="1"/>
</dbReference>
<name>A0ABS0LNU3_9LACT</name>
<feature type="binding site" evidence="11">
    <location>
        <begin position="188"/>
        <end position="193"/>
    </location>
    <ligand>
        <name>NADP(+)</name>
        <dbReference type="ChEBI" id="CHEBI:58349"/>
    </ligand>
</feature>
<dbReference type="Pfam" id="PF05201">
    <property type="entry name" value="GlutR_N"/>
    <property type="match status" value="1"/>
</dbReference>
<protein>
    <recommendedName>
        <fullName evidence="11 12">Multifunctional fusion protein</fullName>
    </recommendedName>
    <domain>
        <recommendedName>
            <fullName evidence="12">Porphobilinogen deaminase</fullName>
            <shortName evidence="12">PBG</shortName>
            <ecNumber evidence="12">2.5.1.61</ecNumber>
        </recommendedName>
        <alternativeName>
            <fullName evidence="12">Hydroxymethylbilane synthase</fullName>
        </alternativeName>
        <alternativeName>
            <fullName evidence="12">Pre-uroporphyrinogen synthase</fullName>
            <shortName evidence="12">HMBS</shortName>
        </alternativeName>
    </domain>
    <domain>
        <recommendedName>
            <fullName evidence="11">Glutamyl-tRNA reductase</fullName>
            <shortName evidence="11">GluTR</shortName>
            <ecNumber evidence="11">1.2.1.70</ecNumber>
        </recommendedName>
    </domain>
</protein>
<dbReference type="PRINTS" id="PR00151">
    <property type="entry name" value="PORPHBDMNASE"/>
</dbReference>
<reference evidence="19 20" key="1">
    <citation type="submission" date="2020-07" db="EMBL/GenBank/DDBJ databases">
        <title>Facklamia lactis sp. nov., isolated from raw milk.</title>
        <authorList>
            <person name="Doll E.V."/>
            <person name="Huptas C."/>
            <person name="Staib L."/>
            <person name="Wenning M."/>
            <person name="Scherer S."/>
        </authorList>
    </citation>
    <scope>NUCLEOTIDE SEQUENCE [LARGE SCALE GENOMIC DNA]</scope>
    <source>
        <strain evidence="19 20">DSM 111018</strain>
    </source>
</reference>
<comment type="catalytic activity">
    <reaction evidence="10 12">
        <text>4 porphobilinogen + H2O = hydroxymethylbilane + 4 NH4(+)</text>
        <dbReference type="Rhea" id="RHEA:13185"/>
        <dbReference type="ChEBI" id="CHEBI:15377"/>
        <dbReference type="ChEBI" id="CHEBI:28938"/>
        <dbReference type="ChEBI" id="CHEBI:57845"/>
        <dbReference type="ChEBI" id="CHEBI:58126"/>
        <dbReference type="EC" id="2.5.1.61"/>
    </reaction>
</comment>
<evidence type="ECO:0000256" key="9">
    <source>
        <dbReference type="ARBA" id="ARBA00047464"/>
    </source>
</evidence>
<dbReference type="SUPFAM" id="SSF51735">
    <property type="entry name" value="NAD(P)-binding Rossmann-fold domains"/>
    <property type="match status" value="1"/>
</dbReference>
<dbReference type="HAMAP" id="MF_00087">
    <property type="entry name" value="Glu_tRNA_reductase"/>
    <property type="match status" value="1"/>
</dbReference>
<feature type="site" description="Important for activity" evidence="11">
    <location>
        <position position="99"/>
    </location>
</feature>
<dbReference type="InterPro" id="IPR022418">
    <property type="entry name" value="Porphobilinogen_deaminase_C"/>
</dbReference>
<evidence type="ECO:0000313" key="20">
    <source>
        <dbReference type="Proteomes" id="UP000721415"/>
    </source>
</evidence>
<comment type="subunit">
    <text evidence="11">Homodimer.</text>
</comment>
<feature type="domain" description="Quinate/shikimate 5-dehydrogenase/glutamyl-tRNA reductase" evidence="16">
    <location>
        <begin position="178"/>
        <end position="298"/>
    </location>
</feature>
<accession>A0ABS0LNU3</accession>
<comment type="subunit">
    <text evidence="12">Monomer.</text>
</comment>
<evidence type="ECO:0000259" key="18">
    <source>
        <dbReference type="Pfam" id="PF05201"/>
    </source>
</evidence>
<dbReference type="Pfam" id="PF03900">
    <property type="entry name" value="Porphobil_deamC"/>
    <property type="match status" value="1"/>
</dbReference>
<dbReference type="InterPro" id="IPR036343">
    <property type="entry name" value="GluRdtase_N_sf"/>
</dbReference>
<dbReference type="Pfam" id="PF01379">
    <property type="entry name" value="Porphobil_deam"/>
    <property type="match status" value="1"/>
</dbReference>
<evidence type="ECO:0000256" key="8">
    <source>
        <dbReference type="ARBA" id="ARBA00023244"/>
    </source>
</evidence>
<proteinExistence type="inferred from homology"/>
<comment type="catalytic activity">
    <reaction evidence="9 11 13">
        <text>(S)-4-amino-5-oxopentanoate + tRNA(Glu) + NADP(+) = L-glutamyl-tRNA(Glu) + NADPH + H(+)</text>
        <dbReference type="Rhea" id="RHEA:12344"/>
        <dbReference type="Rhea" id="RHEA-COMP:9663"/>
        <dbReference type="Rhea" id="RHEA-COMP:9680"/>
        <dbReference type="ChEBI" id="CHEBI:15378"/>
        <dbReference type="ChEBI" id="CHEBI:57501"/>
        <dbReference type="ChEBI" id="CHEBI:57783"/>
        <dbReference type="ChEBI" id="CHEBI:58349"/>
        <dbReference type="ChEBI" id="CHEBI:78442"/>
        <dbReference type="ChEBI" id="CHEBI:78520"/>
        <dbReference type="EC" id="1.2.1.70"/>
    </reaction>
</comment>
<gene>
    <name evidence="12" type="primary">hemC</name>
    <name evidence="11" type="synonym">hemA</name>
    <name evidence="19" type="ORF">HZY91_02810</name>
</gene>
<feature type="binding site" evidence="11">
    <location>
        <position position="109"/>
    </location>
    <ligand>
        <name>substrate</name>
    </ligand>
</feature>
<dbReference type="InterPro" id="IPR015895">
    <property type="entry name" value="4pyrrol_synth_GluRdtase_N"/>
</dbReference>
<comment type="domain">
    <text evidence="11">Possesses an unusual extended V-shaped dimeric structure with each monomer consisting of three distinct domains arranged along a curved 'spinal' alpha-helix. The N-terminal catalytic domain specifically recognizes the glutamate moiety of the substrate. The second domain is the NADPH-binding domain, and the third C-terminal domain is responsible for dimerization.</text>
</comment>
<dbReference type="SUPFAM" id="SSF53850">
    <property type="entry name" value="Periplasmic binding protein-like II"/>
    <property type="match status" value="1"/>
</dbReference>
<dbReference type="HAMAP" id="MF_00260">
    <property type="entry name" value="Porphobil_deam"/>
    <property type="match status" value="1"/>
</dbReference>
<comment type="function">
    <text evidence="1 12">Tetrapolymerization of the monopyrrole PBG into the hydroxymethylbilane pre-uroporphyrinogen in several discrete steps.</text>
</comment>
<dbReference type="InterPro" id="IPR022417">
    <property type="entry name" value="Porphobilin_deaminase_N"/>
</dbReference>
<evidence type="ECO:0000259" key="16">
    <source>
        <dbReference type="Pfam" id="PF01488"/>
    </source>
</evidence>
<dbReference type="Pfam" id="PF00745">
    <property type="entry name" value="GlutR_dimer"/>
    <property type="match status" value="1"/>
</dbReference>
<evidence type="ECO:0000256" key="4">
    <source>
        <dbReference type="ARBA" id="ARBA00005916"/>
    </source>
</evidence>
<feature type="domain" description="Glutamyl-tRNA reductase N-terminal" evidence="18">
    <location>
        <begin position="6"/>
        <end position="153"/>
    </location>
</feature>
<dbReference type="PANTHER" id="PTHR11557">
    <property type="entry name" value="PORPHOBILINOGEN DEAMINASE"/>
    <property type="match status" value="1"/>
</dbReference>
<dbReference type="SUPFAM" id="SSF69742">
    <property type="entry name" value="Glutamyl tRNA-reductase catalytic, N-terminal domain"/>
    <property type="match status" value="1"/>
</dbReference>
<comment type="similarity">
    <text evidence="4 11 13">Belongs to the glutamyl-tRNA reductase family.</text>
</comment>
<evidence type="ECO:0000256" key="3">
    <source>
        <dbReference type="ARBA" id="ARBA00005638"/>
    </source>
</evidence>
<feature type="binding site" evidence="11">
    <location>
        <position position="120"/>
    </location>
    <ligand>
        <name>substrate</name>
    </ligand>
</feature>
<feature type="domain" description="Porphobilinogen deaminase N-terminal" evidence="15">
    <location>
        <begin position="430"/>
        <end position="640"/>
    </location>
</feature>
<dbReference type="Gene3D" id="3.40.190.10">
    <property type="entry name" value="Periplasmic binding protein-like II"/>
    <property type="match status" value="2"/>
</dbReference>
<evidence type="ECO:0000256" key="2">
    <source>
        <dbReference type="ARBA" id="ARBA00005059"/>
    </source>
</evidence>